<accession>N6ZSP1</accession>
<keyword evidence="2" id="KW-1185">Reference proteome</keyword>
<dbReference type="EMBL" id="AMXF01000044">
    <property type="protein sequence ID" value="ENO97502.1"/>
    <property type="molecule type" value="Genomic_DNA"/>
</dbReference>
<dbReference type="Proteomes" id="UP000013047">
    <property type="component" value="Unassembled WGS sequence"/>
</dbReference>
<reference evidence="1 2" key="1">
    <citation type="submission" date="2012-09" db="EMBL/GenBank/DDBJ databases">
        <title>Draft Genome Sequences of 6 Strains from Genus Thauera.</title>
        <authorList>
            <person name="Liu B."/>
            <person name="Shapleigh J.P."/>
            <person name="Frostegard A.H."/>
        </authorList>
    </citation>
    <scope>NUCLEOTIDE SEQUENCE [LARGE SCALE GENOMIC DNA]</scope>
    <source>
        <strain evidence="1 2">B4P</strain>
    </source>
</reference>
<evidence type="ECO:0000313" key="2">
    <source>
        <dbReference type="Proteomes" id="UP000013047"/>
    </source>
</evidence>
<name>N6ZSP1_9RHOO</name>
<organism evidence="1 2">
    <name type="scientific">Thauera phenylacetica B4P</name>
    <dbReference type="NCBI Taxonomy" id="1234382"/>
    <lineage>
        <taxon>Bacteria</taxon>
        <taxon>Pseudomonadati</taxon>
        <taxon>Pseudomonadota</taxon>
        <taxon>Betaproteobacteria</taxon>
        <taxon>Rhodocyclales</taxon>
        <taxon>Zoogloeaceae</taxon>
        <taxon>Thauera</taxon>
    </lineage>
</organism>
<proteinExistence type="predicted"/>
<evidence type="ECO:0000313" key="1">
    <source>
        <dbReference type="EMBL" id="ENO97502.1"/>
    </source>
</evidence>
<dbReference type="Gene3D" id="3.10.450.50">
    <property type="match status" value="1"/>
</dbReference>
<dbReference type="AlphaFoldDB" id="N6ZSP1"/>
<protein>
    <submittedName>
        <fullName evidence="1">Uncharacterized protein</fullName>
    </submittedName>
</protein>
<comment type="caution">
    <text evidence="1">The sequence shown here is derived from an EMBL/GenBank/DDBJ whole genome shotgun (WGS) entry which is preliminary data.</text>
</comment>
<dbReference type="SUPFAM" id="SSF54427">
    <property type="entry name" value="NTF2-like"/>
    <property type="match status" value="1"/>
</dbReference>
<gene>
    <name evidence="1" type="ORF">C667_08515</name>
</gene>
<sequence>MALGGLALAISASGGAAGPDQAFDDLLAARYRAVEAAIEARDGAAWFEALYDDSIVLAGEGSPATVRGRQALLPVIDEIVRTTRSCTLVPDAARDRSEGLAYSFVTYRCSPVDASASDYQVRALFVWREGPKGWRVVAETYVMGAM</sequence>
<dbReference type="InterPro" id="IPR032710">
    <property type="entry name" value="NTF2-like_dom_sf"/>
</dbReference>